<evidence type="ECO:0000313" key="3">
    <source>
        <dbReference type="Proteomes" id="UP000887566"/>
    </source>
</evidence>
<protein>
    <submittedName>
        <fullName evidence="4">Uncharacterized protein</fullName>
    </submittedName>
</protein>
<name>A0A914V3Y7_9BILA</name>
<dbReference type="Proteomes" id="UP000887566">
    <property type="component" value="Unplaced"/>
</dbReference>
<feature type="region of interest" description="Disordered" evidence="1">
    <location>
        <begin position="38"/>
        <end position="74"/>
    </location>
</feature>
<reference evidence="4" key="1">
    <citation type="submission" date="2022-11" db="UniProtKB">
        <authorList>
            <consortium name="WormBaseParasite"/>
        </authorList>
    </citation>
    <scope>IDENTIFICATION</scope>
</reference>
<feature type="chain" id="PRO_5037455853" evidence="2">
    <location>
        <begin position="26"/>
        <end position="143"/>
    </location>
</feature>
<dbReference type="WBParaSite" id="PSAMB.scaffold1440size31517.g13305.t1">
    <property type="protein sequence ID" value="PSAMB.scaffold1440size31517.g13305.t1"/>
    <property type="gene ID" value="PSAMB.scaffold1440size31517.g13305"/>
</dbReference>
<dbReference type="AlphaFoldDB" id="A0A914V3Y7"/>
<proteinExistence type="predicted"/>
<keyword evidence="2" id="KW-0732">Signal</keyword>
<evidence type="ECO:0000313" key="4">
    <source>
        <dbReference type="WBParaSite" id="PSAMB.scaffold1440size31517.g13305.t1"/>
    </source>
</evidence>
<evidence type="ECO:0000256" key="1">
    <source>
        <dbReference type="SAM" id="MobiDB-lite"/>
    </source>
</evidence>
<organism evidence="3 4">
    <name type="scientific">Plectus sambesii</name>
    <dbReference type="NCBI Taxonomy" id="2011161"/>
    <lineage>
        <taxon>Eukaryota</taxon>
        <taxon>Metazoa</taxon>
        <taxon>Ecdysozoa</taxon>
        <taxon>Nematoda</taxon>
        <taxon>Chromadorea</taxon>
        <taxon>Plectida</taxon>
        <taxon>Plectina</taxon>
        <taxon>Plectoidea</taxon>
        <taxon>Plectidae</taxon>
        <taxon>Plectus</taxon>
    </lineage>
</organism>
<keyword evidence="3" id="KW-1185">Reference proteome</keyword>
<accession>A0A914V3Y7</accession>
<feature type="signal peptide" evidence="2">
    <location>
        <begin position="1"/>
        <end position="25"/>
    </location>
</feature>
<evidence type="ECO:0000256" key="2">
    <source>
        <dbReference type="SAM" id="SignalP"/>
    </source>
</evidence>
<sequence>MTLAHHAFLVSLTLLAAIYCHGITAAQIDNIKLAKRAATTPPPRNVTSSSRDSLMPPQSNNAAVNRANSTTEERARANYANVIDELNAKFRGFKENCYPRPKGCLCVVGKAKNGTEITDRRMKEEDCKCAAGQTGPECPAGGA</sequence>
<feature type="compositionally biased region" description="Polar residues" evidence="1">
    <location>
        <begin position="45"/>
        <end position="70"/>
    </location>
</feature>